<dbReference type="InParanoid" id="A0A1B7NGJ0"/>
<evidence type="ECO:0000256" key="1">
    <source>
        <dbReference type="SAM" id="Phobius"/>
    </source>
</evidence>
<organism evidence="2 3">
    <name type="scientific">Rhizopogon vinicolor AM-OR11-026</name>
    <dbReference type="NCBI Taxonomy" id="1314800"/>
    <lineage>
        <taxon>Eukaryota</taxon>
        <taxon>Fungi</taxon>
        <taxon>Dikarya</taxon>
        <taxon>Basidiomycota</taxon>
        <taxon>Agaricomycotina</taxon>
        <taxon>Agaricomycetes</taxon>
        <taxon>Agaricomycetidae</taxon>
        <taxon>Boletales</taxon>
        <taxon>Suillineae</taxon>
        <taxon>Rhizopogonaceae</taxon>
        <taxon>Rhizopogon</taxon>
    </lineage>
</organism>
<dbReference type="AlphaFoldDB" id="A0A1B7NGJ0"/>
<proteinExistence type="predicted"/>
<reference evidence="2 3" key="1">
    <citation type="submission" date="2016-06" db="EMBL/GenBank/DDBJ databases">
        <title>Comparative genomics of the ectomycorrhizal sister species Rhizopogon vinicolor and Rhizopogon vesiculosus (Basidiomycota: Boletales) reveals a divergence of the mating type B locus.</title>
        <authorList>
            <consortium name="DOE Joint Genome Institute"/>
            <person name="Mujic A.B."/>
            <person name="Kuo A."/>
            <person name="Tritt A."/>
            <person name="Lipzen A."/>
            <person name="Chen C."/>
            <person name="Johnson J."/>
            <person name="Sharma A."/>
            <person name="Barry K."/>
            <person name="Grigoriev I.V."/>
            <person name="Spatafora J.W."/>
        </authorList>
    </citation>
    <scope>NUCLEOTIDE SEQUENCE [LARGE SCALE GENOMIC DNA]</scope>
    <source>
        <strain evidence="2 3">AM-OR11-026</strain>
    </source>
</reference>
<evidence type="ECO:0000313" key="2">
    <source>
        <dbReference type="EMBL" id="OAX43973.1"/>
    </source>
</evidence>
<feature type="transmembrane region" description="Helical" evidence="1">
    <location>
        <begin position="49"/>
        <end position="70"/>
    </location>
</feature>
<keyword evidence="1" id="KW-1133">Transmembrane helix</keyword>
<keyword evidence="3" id="KW-1185">Reference proteome</keyword>
<name>A0A1B7NGJ0_9AGAM</name>
<keyword evidence="1" id="KW-0472">Membrane</keyword>
<keyword evidence="1" id="KW-0812">Transmembrane</keyword>
<gene>
    <name evidence="2" type="ORF">K503DRAFT_613198</name>
</gene>
<dbReference type="EMBL" id="KV448130">
    <property type="protein sequence ID" value="OAX43973.1"/>
    <property type="molecule type" value="Genomic_DNA"/>
</dbReference>
<dbReference type="Proteomes" id="UP000092154">
    <property type="component" value="Unassembled WGS sequence"/>
</dbReference>
<accession>A0A1B7NGJ0</accession>
<protein>
    <submittedName>
        <fullName evidence="2">Uncharacterized protein</fullName>
    </submittedName>
</protein>
<sequence length="114" mass="13272">MYKRHDFEKLRSELIGGRVDHAYARRTNESWALFHIPDLVESLLVCGPWGYLCVAVTCFGKLIILLLCFYQSFFLKLKVEDEKSIINYAFHCMCLTIEYGRLVNSTTLVDRKSV</sequence>
<evidence type="ECO:0000313" key="3">
    <source>
        <dbReference type="Proteomes" id="UP000092154"/>
    </source>
</evidence>